<feature type="domain" description="Muconolactone isomerase" evidence="1">
    <location>
        <begin position="28"/>
        <end position="115"/>
    </location>
</feature>
<dbReference type="HOGENOM" id="CLU_1987691_0_0_2"/>
<dbReference type="InterPro" id="IPR011008">
    <property type="entry name" value="Dimeric_a/b-barrel"/>
</dbReference>
<accession>A0A060HC98</accession>
<dbReference type="KEGG" id="nvn:NVIE_002010"/>
<dbReference type="Gene3D" id="3.30.70.1060">
    <property type="entry name" value="Dimeric alpha+beta barrel"/>
    <property type="match status" value="1"/>
</dbReference>
<dbReference type="SUPFAM" id="SSF54909">
    <property type="entry name" value="Dimeric alpha+beta barrel"/>
    <property type="match status" value="1"/>
</dbReference>
<reference evidence="2 3" key="1">
    <citation type="journal article" date="2014" name="Int. J. Syst. Evol. Microbiol.">
        <title>Nitrososphaera viennensis gen. nov., sp. nov., an aerobic and mesophilic, ammonia-oxidizing archaeon from soil and a member of the archaeal phylum Thaumarchaeota.</title>
        <authorList>
            <person name="Stieglmeier M."/>
            <person name="Klingl A."/>
            <person name="Alves R.J."/>
            <person name="Rittmann S.K."/>
            <person name="Melcher M."/>
            <person name="Leisch N."/>
            <person name="Schleper C."/>
        </authorList>
    </citation>
    <scope>NUCLEOTIDE SEQUENCE [LARGE SCALE GENOMIC DNA]</scope>
    <source>
        <strain evidence="2">EN76</strain>
    </source>
</reference>
<evidence type="ECO:0000313" key="2">
    <source>
        <dbReference type="EMBL" id="AIC14384.1"/>
    </source>
</evidence>
<dbReference type="Pfam" id="PF02426">
    <property type="entry name" value="MIase"/>
    <property type="match status" value="1"/>
</dbReference>
<proteinExistence type="predicted"/>
<keyword evidence="3" id="KW-1185">Reference proteome</keyword>
<dbReference type="Proteomes" id="UP000027093">
    <property type="component" value="Chromosome"/>
</dbReference>
<dbReference type="STRING" id="926571.NVIE_002010"/>
<dbReference type="InterPro" id="IPR026029">
    <property type="entry name" value="MLI_dom"/>
</dbReference>
<dbReference type="EMBL" id="CP007536">
    <property type="protein sequence ID" value="AIC14384.1"/>
    <property type="molecule type" value="Genomic_DNA"/>
</dbReference>
<dbReference type="AlphaFoldDB" id="A0A060HC98"/>
<protein>
    <recommendedName>
        <fullName evidence="1">Muconolactone isomerase domain-containing protein</fullName>
    </recommendedName>
</protein>
<name>A0A060HC98_9ARCH</name>
<sequence length="142" mass="15994">MRASISTLLAHNDHRQAYWRRRQLLGSMLFLVIDTVKLEFVGPEVAIAQMKMLQQTFATYQELKDQGKIKFAYAFADSPGGMIVLDVASNEELQQVLFLLPSMPLVQRAVRPLTEIKSVESIVTELQTIVSSMPNPEKKGQS</sequence>
<gene>
    <name evidence="2" type="ORF">NVIE_002010</name>
</gene>
<evidence type="ECO:0000313" key="3">
    <source>
        <dbReference type="Proteomes" id="UP000027093"/>
    </source>
</evidence>
<evidence type="ECO:0000259" key="1">
    <source>
        <dbReference type="Pfam" id="PF02426"/>
    </source>
</evidence>
<organism evidence="2 3">
    <name type="scientific">Nitrososphaera viennensis EN76</name>
    <dbReference type="NCBI Taxonomy" id="926571"/>
    <lineage>
        <taxon>Archaea</taxon>
        <taxon>Nitrososphaerota</taxon>
        <taxon>Nitrososphaeria</taxon>
        <taxon>Nitrososphaerales</taxon>
        <taxon>Nitrososphaeraceae</taxon>
        <taxon>Nitrososphaera</taxon>
    </lineage>
</organism>